<keyword evidence="2" id="KW-1185">Reference proteome</keyword>
<evidence type="ECO:0000313" key="1">
    <source>
        <dbReference type="EMBL" id="RFU24024.1"/>
    </source>
</evidence>
<evidence type="ECO:0000313" key="2">
    <source>
        <dbReference type="Proteomes" id="UP000258309"/>
    </source>
</evidence>
<accession>A0A3E2GS87</accession>
<reference evidence="1 2" key="1">
    <citation type="submission" date="2018-05" db="EMBL/GenBank/DDBJ databases">
        <title>Draft genome sequence of Scytalidium lignicola DSM 105466, a ubiquitous saprotrophic fungus.</title>
        <authorList>
            <person name="Buettner E."/>
            <person name="Gebauer A.M."/>
            <person name="Hofrichter M."/>
            <person name="Liers C."/>
            <person name="Kellner H."/>
        </authorList>
    </citation>
    <scope>NUCLEOTIDE SEQUENCE [LARGE SCALE GENOMIC DNA]</scope>
    <source>
        <strain evidence="1 2">DSM 105466</strain>
    </source>
</reference>
<gene>
    <name evidence="1" type="ORF">B7463_g12316</name>
</gene>
<comment type="caution">
    <text evidence="1">The sequence shown here is derived from an EMBL/GenBank/DDBJ whole genome shotgun (WGS) entry which is preliminary data.</text>
</comment>
<organism evidence="1 2">
    <name type="scientific">Scytalidium lignicola</name>
    <name type="common">Hyphomycete</name>
    <dbReference type="NCBI Taxonomy" id="5539"/>
    <lineage>
        <taxon>Eukaryota</taxon>
        <taxon>Fungi</taxon>
        <taxon>Dikarya</taxon>
        <taxon>Ascomycota</taxon>
        <taxon>Pezizomycotina</taxon>
        <taxon>Leotiomycetes</taxon>
        <taxon>Leotiomycetes incertae sedis</taxon>
        <taxon>Scytalidium</taxon>
    </lineage>
</organism>
<feature type="non-terminal residue" evidence="1">
    <location>
        <position position="438"/>
    </location>
</feature>
<dbReference type="EMBL" id="NCSJ02000529">
    <property type="protein sequence ID" value="RFU24024.1"/>
    <property type="molecule type" value="Genomic_DNA"/>
</dbReference>
<proteinExistence type="predicted"/>
<feature type="non-terminal residue" evidence="1">
    <location>
        <position position="1"/>
    </location>
</feature>
<protein>
    <submittedName>
        <fullName evidence="1">Uncharacterized protein</fullName>
    </submittedName>
</protein>
<dbReference type="Proteomes" id="UP000258309">
    <property type="component" value="Unassembled WGS sequence"/>
</dbReference>
<sequence>MFESAYLTVRFVVLQLSDQSDWKDAFFNDLQQALGLTFVGEDSWICHRLVPQLSTDSMHVGYTVTLEHRTKKKDDPENEMAIERLCNKILGRSAAAALNNLLKSGDLGLSPYINPDGTIENVDVTALQQQEKKNREDREIWIYRPICAAHTITQFFSFFSQLLIKIPPEMDVALSTVANQNDIGRIIAGARQICMWMSDAPRDYSQKLEKRLNEIDSSKIIGMDRAGQKFFNAEKDLATCIFDLGDRDPTDSEMGELIHNCSDVSKSLLPFHDATLDYAAWVESKATGCTVEAVIIGVTGGALAVGATIATGGLAGYLAIGACLSGAVTIPTAIKADQNWSRLKKTKEFLVAIKQAVNAIQTSRLFLWIIMVRSKAYMCLNTVEYKKFKKRVQDELSCDIDRIGQKHYLNFVVKQYYKQISCQAEDIRKDLETLKLRA</sequence>
<dbReference type="OMA" id="CNINARS"/>
<dbReference type="AlphaFoldDB" id="A0A3E2GS87"/>
<name>A0A3E2GS87_SCYLI</name>